<protein>
    <recommendedName>
        <fullName evidence="2">Ubiquitin carboxyl-terminal hydrolase</fullName>
        <ecNumber evidence="2">3.4.19.12</ecNumber>
    </recommendedName>
</protein>
<dbReference type="STRING" id="151549.A0A4C1ZR03"/>
<dbReference type="InterPro" id="IPR008974">
    <property type="entry name" value="TRAF-like"/>
</dbReference>
<dbReference type="PANTHER" id="PTHR24006">
    <property type="entry name" value="UBIQUITIN CARBOXYL-TERMINAL HYDROLASE"/>
    <property type="match status" value="1"/>
</dbReference>
<dbReference type="InterPro" id="IPR018200">
    <property type="entry name" value="USP_CS"/>
</dbReference>
<dbReference type="Gene3D" id="2.60.210.10">
    <property type="entry name" value="Apoptosis, Tumor Necrosis Factor Receptor Associated Protein 2, Chain A"/>
    <property type="match status" value="1"/>
</dbReference>
<evidence type="ECO:0000256" key="2">
    <source>
        <dbReference type="RuleBase" id="RU366025"/>
    </source>
</evidence>
<dbReference type="SUPFAM" id="SSF49599">
    <property type="entry name" value="TRAF domain-like"/>
    <property type="match status" value="1"/>
</dbReference>
<dbReference type="CDD" id="cd02659">
    <property type="entry name" value="peptidase_C19C"/>
    <property type="match status" value="1"/>
</dbReference>
<name>A0A4C1ZR03_EUMVA</name>
<dbReference type="InterPro" id="IPR038765">
    <property type="entry name" value="Papain-like_cys_pep_sf"/>
</dbReference>
<dbReference type="PROSITE" id="PS50235">
    <property type="entry name" value="USP_3"/>
    <property type="match status" value="1"/>
</dbReference>
<gene>
    <name evidence="5" type="primary">Usp7</name>
    <name evidence="5" type="ORF">EVAR_65906_1</name>
</gene>
<dbReference type="AlphaFoldDB" id="A0A4C1ZR03"/>
<sequence length="545" mass="62089">MLKTENADNNATSAILDEEDEDLARSEATFKFTIENISTLKDQVLSPPCYVRCLPWKILATVRHTTTPDRQQQKALGVFLQCNGDSETSGWSCYGLGEIRLLSHKQEGEHVIKKIHHMYHSKEDDWGYAHFVSWNDLMDPENGFVKDDSVTLEARVIAEAPHGVSWDSKRHTGHVGLKNQGATCYMNSLLQTLFFTNALRKAVYKIPTVGDDSSRSVAFALQRVFYDLQFSDKPVATKTLTRSFGWETMDSFMQHDVQEFLRVLLDKLECKMKDTCVEGTVPKLFEGKMTSFIKCKNVNCTSTRAETFYDIQLSVKGKNSIYESFNDYISTEVLDGENKYDAGEHGLQEAEKGVRFDVFPPVLHLHLRFQYDPERDASFKFNDRFEFYEQINLDAYLQEKPETPADYTLHAVLVHSGDNHGGHYVVFINPKGDGKLQHVNGLARPVQHHSLTVYWRELTVSIVTFRPVSERSGGPLPSITPQPSISPFPLHEPTFSCIRYPNTKLYSYSRGQQDIGDSRSDDHLYSRGSHAHLSLDNAILHRITR</sequence>
<dbReference type="InterPro" id="IPR028889">
    <property type="entry name" value="USP"/>
</dbReference>
<evidence type="ECO:0000313" key="5">
    <source>
        <dbReference type="EMBL" id="GBP91321.1"/>
    </source>
</evidence>
<evidence type="ECO:0000259" key="4">
    <source>
        <dbReference type="PROSITE" id="PS50235"/>
    </source>
</evidence>
<organism evidence="5 6">
    <name type="scientific">Eumeta variegata</name>
    <name type="common">Bagworm moth</name>
    <name type="synonym">Eumeta japonica</name>
    <dbReference type="NCBI Taxonomy" id="151549"/>
    <lineage>
        <taxon>Eukaryota</taxon>
        <taxon>Metazoa</taxon>
        <taxon>Ecdysozoa</taxon>
        <taxon>Arthropoda</taxon>
        <taxon>Hexapoda</taxon>
        <taxon>Insecta</taxon>
        <taxon>Pterygota</taxon>
        <taxon>Neoptera</taxon>
        <taxon>Endopterygota</taxon>
        <taxon>Lepidoptera</taxon>
        <taxon>Glossata</taxon>
        <taxon>Ditrysia</taxon>
        <taxon>Tineoidea</taxon>
        <taxon>Psychidae</taxon>
        <taxon>Oiketicinae</taxon>
        <taxon>Eumeta</taxon>
    </lineage>
</organism>
<dbReference type="EMBL" id="BGZK01002160">
    <property type="protein sequence ID" value="GBP91321.1"/>
    <property type="molecule type" value="Genomic_DNA"/>
</dbReference>
<reference evidence="5 6" key="1">
    <citation type="journal article" date="2019" name="Commun. Biol.">
        <title>The bagworm genome reveals a unique fibroin gene that provides high tensile strength.</title>
        <authorList>
            <person name="Kono N."/>
            <person name="Nakamura H."/>
            <person name="Ohtoshi R."/>
            <person name="Tomita M."/>
            <person name="Numata K."/>
            <person name="Arakawa K."/>
        </authorList>
    </citation>
    <scope>NUCLEOTIDE SEQUENCE [LARGE SCALE GENOMIC DNA]</scope>
</reference>
<keyword evidence="6" id="KW-1185">Reference proteome</keyword>
<dbReference type="PANTHER" id="PTHR24006:SF644">
    <property type="entry name" value="UBIQUITIN CARBOXYL-TERMINAL HYDROLASE 7"/>
    <property type="match status" value="1"/>
</dbReference>
<accession>A0A4C1ZR03</accession>
<dbReference type="Gene3D" id="3.90.70.10">
    <property type="entry name" value="Cysteine proteinases"/>
    <property type="match status" value="1"/>
</dbReference>
<comment type="caution">
    <text evidence="5">The sequence shown here is derived from an EMBL/GenBank/DDBJ whole genome shotgun (WGS) entry which is preliminary data.</text>
</comment>
<dbReference type="PROSITE" id="PS00972">
    <property type="entry name" value="USP_1"/>
    <property type="match status" value="1"/>
</dbReference>
<keyword evidence="2" id="KW-0833">Ubl conjugation pathway</keyword>
<evidence type="ECO:0000256" key="1">
    <source>
        <dbReference type="ARBA" id="ARBA00009085"/>
    </source>
</evidence>
<dbReference type="Pfam" id="PF00443">
    <property type="entry name" value="UCH"/>
    <property type="match status" value="1"/>
</dbReference>
<dbReference type="GO" id="GO:0006508">
    <property type="term" value="P:proteolysis"/>
    <property type="evidence" value="ECO:0007669"/>
    <property type="project" value="UniProtKB-KW"/>
</dbReference>
<proteinExistence type="inferred from homology"/>
<dbReference type="PROSITE" id="PS50144">
    <property type="entry name" value="MATH"/>
    <property type="match status" value="1"/>
</dbReference>
<comment type="catalytic activity">
    <reaction evidence="2">
        <text>Thiol-dependent hydrolysis of ester, thioester, amide, peptide and isopeptide bonds formed by the C-terminal Gly of ubiquitin (a 76-residue protein attached to proteins as an intracellular targeting signal).</text>
        <dbReference type="EC" id="3.4.19.12"/>
    </reaction>
</comment>
<dbReference type="InterPro" id="IPR001394">
    <property type="entry name" value="Peptidase_C19_UCH"/>
</dbReference>
<dbReference type="EC" id="3.4.19.12" evidence="2"/>
<dbReference type="InterPro" id="IPR002083">
    <property type="entry name" value="MATH/TRAF_dom"/>
</dbReference>
<dbReference type="PROSITE" id="PS00973">
    <property type="entry name" value="USP_2"/>
    <property type="match status" value="1"/>
</dbReference>
<dbReference type="GO" id="GO:0016579">
    <property type="term" value="P:protein deubiquitination"/>
    <property type="evidence" value="ECO:0007669"/>
    <property type="project" value="InterPro"/>
</dbReference>
<keyword evidence="2 5" id="KW-0378">Hydrolase</keyword>
<evidence type="ECO:0000313" key="6">
    <source>
        <dbReference type="Proteomes" id="UP000299102"/>
    </source>
</evidence>
<dbReference type="GO" id="GO:0004843">
    <property type="term" value="F:cysteine-type deubiquitinase activity"/>
    <property type="evidence" value="ECO:0007669"/>
    <property type="project" value="UniProtKB-UniRule"/>
</dbReference>
<evidence type="ECO:0000259" key="3">
    <source>
        <dbReference type="PROSITE" id="PS50144"/>
    </source>
</evidence>
<dbReference type="SMART" id="SM00061">
    <property type="entry name" value="MATH"/>
    <property type="match status" value="1"/>
</dbReference>
<dbReference type="Pfam" id="PF22486">
    <property type="entry name" value="MATH_2"/>
    <property type="match status" value="1"/>
</dbReference>
<feature type="domain" description="MATH" evidence="3">
    <location>
        <begin position="27"/>
        <end position="156"/>
    </location>
</feature>
<dbReference type="InterPro" id="IPR050164">
    <property type="entry name" value="Peptidase_C19"/>
</dbReference>
<comment type="similarity">
    <text evidence="1 2">Belongs to the peptidase C19 family.</text>
</comment>
<keyword evidence="2" id="KW-0788">Thiol protease</keyword>
<dbReference type="GO" id="GO:0005829">
    <property type="term" value="C:cytosol"/>
    <property type="evidence" value="ECO:0007669"/>
    <property type="project" value="TreeGrafter"/>
</dbReference>
<dbReference type="SUPFAM" id="SSF54001">
    <property type="entry name" value="Cysteine proteinases"/>
    <property type="match status" value="1"/>
</dbReference>
<dbReference type="GO" id="GO:0031647">
    <property type="term" value="P:regulation of protein stability"/>
    <property type="evidence" value="ECO:0007669"/>
    <property type="project" value="TreeGrafter"/>
</dbReference>
<dbReference type="OrthoDB" id="289038at2759"/>
<dbReference type="GO" id="GO:0005634">
    <property type="term" value="C:nucleus"/>
    <property type="evidence" value="ECO:0007669"/>
    <property type="project" value="TreeGrafter"/>
</dbReference>
<feature type="domain" description="USP" evidence="4">
    <location>
        <begin position="175"/>
        <end position="466"/>
    </location>
</feature>
<dbReference type="Proteomes" id="UP000299102">
    <property type="component" value="Unassembled WGS sequence"/>
</dbReference>
<keyword evidence="2" id="KW-0645">Protease</keyword>